<organism evidence="1 2">
    <name type="scientific">Streptomyces clavuligerus</name>
    <dbReference type="NCBI Taxonomy" id="1901"/>
    <lineage>
        <taxon>Bacteria</taxon>
        <taxon>Bacillati</taxon>
        <taxon>Actinomycetota</taxon>
        <taxon>Actinomycetes</taxon>
        <taxon>Kitasatosporales</taxon>
        <taxon>Streptomycetaceae</taxon>
        <taxon>Streptomyces</taxon>
    </lineage>
</organism>
<sequence length="54" mass="6043">MKALAERPRKRLRVTLACRMDACELCETTPPPSDQTGEEPPPPCACRCHRPEHG</sequence>
<dbReference type="GeneID" id="93734653"/>
<gene>
    <name evidence="1" type="ORF">SCLAV_1465</name>
</gene>
<proteinExistence type="predicted"/>
<dbReference type="RefSeq" id="WP_003956591.1">
    <property type="nucleotide sequence ID" value="NZ_CM000913.1"/>
</dbReference>
<reference evidence="1 2" key="1">
    <citation type="journal article" date="2010" name="Genome Biol. Evol.">
        <title>The sequence of a 1.8-mb bacterial linear plasmid reveals a rich evolutionary reservoir of secondary metabolic pathways.</title>
        <authorList>
            <person name="Medema M.H."/>
            <person name="Trefzer A."/>
            <person name="Kovalchuk A."/>
            <person name="van den Berg M."/>
            <person name="Mueller U."/>
            <person name="Heijne W."/>
            <person name="Wu L."/>
            <person name="Alam M.T."/>
            <person name="Ronning C.M."/>
            <person name="Nierman W.C."/>
            <person name="Bovenberg R.A.L."/>
            <person name="Breitling R."/>
            <person name="Takano E."/>
        </authorList>
    </citation>
    <scope>NUCLEOTIDE SEQUENCE [LARGE SCALE GENOMIC DNA]</scope>
    <source>
        <strain evidence="2">ATCC 27064 / DSM 738 / JCM 4710 / NBRC 13307 / NCIMB 12785 / NRRL 3585 / VKM Ac-602</strain>
    </source>
</reference>
<protein>
    <submittedName>
        <fullName evidence="1">Uncharacterized protein</fullName>
    </submittedName>
</protein>
<name>B5GXF9_STRCL</name>
<evidence type="ECO:0000313" key="1">
    <source>
        <dbReference type="EMBL" id="EFG06542.1"/>
    </source>
</evidence>
<dbReference type="EMBL" id="CM000913">
    <property type="protein sequence ID" value="EFG06542.1"/>
    <property type="molecule type" value="Genomic_DNA"/>
</dbReference>
<dbReference type="Proteomes" id="UP000002357">
    <property type="component" value="Chromosome"/>
</dbReference>
<keyword evidence="2" id="KW-1185">Reference proteome</keyword>
<accession>B5GXF9</accession>
<dbReference type="AlphaFoldDB" id="B5GXF9"/>
<evidence type="ECO:0000313" key="2">
    <source>
        <dbReference type="Proteomes" id="UP000002357"/>
    </source>
</evidence>